<evidence type="ECO:0000313" key="3">
    <source>
        <dbReference type="EMBL" id="KFB45328.1"/>
    </source>
</evidence>
<feature type="chain" id="PRO_5001784216" evidence="2">
    <location>
        <begin position="22"/>
        <end position="401"/>
    </location>
</feature>
<reference evidence="4" key="2">
    <citation type="submission" date="2020-05" db="UniProtKB">
        <authorList>
            <consortium name="EnsemblMetazoa"/>
        </authorList>
    </citation>
    <scope>IDENTIFICATION</scope>
</reference>
<feature type="compositionally biased region" description="Low complexity" evidence="1">
    <location>
        <begin position="111"/>
        <end position="126"/>
    </location>
</feature>
<feature type="compositionally biased region" description="Gly residues" evidence="1">
    <location>
        <begin position="180"/>
        <end position="190"/>
    </location>
</feature>
<sequence>MRALLLSALTVGGFGIIPTESYPVAQGLQQATGSGASAGGTGFGYPGFNGFQMPGFGAGFPGQFPFPQPGAGFGQGFPTFSGFPGTGKNFGSTTGSASNAGSHAGTGGVSSGSSAGSFSWSSSSSSYQQQQPHGGVSTGNSGTSHAEQEPVQGPIGTSSGAGSSSQGQWDNSVQHAGTGAHAGEGIGTTVGPGTSHTQQKPSQALPTDTRSLSQYQLNHIAGDAGTGDSSQNNSALRNFTTSTEATTPEDETEAYTSTARWHKDRKVVHPLEVAVSDSPDSTVFKCPHSVPDFLASFLSLNLDPVSAKDSHRKEGNNNSQNLRWAVRVVLDRPTRSSPHKVKSVKRLAAQEVQPRASRIRVNCRAREGRNSDPVLVETSVVADNEPDHRSEKVDASFEKNM</sequence>
<feature type="region of interest" description="Disordered" evidence="1">
    <location>
        <begin position="220"/>
        <end position="257"/>
    </location>
</feature>
<dbReference type="EnsemblMetazoa" id="ASIC013276-RA">
    <property type="protein sequence ID" value="ASIC013276-PA"/>
    <property type="gene ID" value="ASIC013276"/>
</dbReference>
<feature type="compositionally biased region" description="Polar residues" evidence="1">
    <location>
        <begin position="127"/>
        <end position="145"/>
    </location>
</feature>
<evidence type="ECO:0000256" key="1">
    <source>
        <dbReference type="SAM" id="MobiDB-lite"/>
    </source>
</evidence>
<feature type="region of interest" description="Disordered" evidence="1">
    <location>
        <begin position="379"/>
        <end position="401"/>
    </location>
</feature>
<proteinExistence type="predicted"/>
<feature type="compositionally biased region" description="Low complexity" evidence="1">
    <location>
        <begin position="153"/>
        <end position="167"/>
    </location>
</feature>
<dbReference type="STRING" id="74873.A0A084W534"/>
<feature type="signal peptide" evidence="2">
    <location>
        <begin position="1"/>
        <end position="21"/>
    </location>
</feature>
<protein>
    <submittedName>
        <fullName evidence="3">AGAP013185-PA-like protein</fullName>
    </submittedName>
</protein>
<feature type="region of interest" description="Disordered" evidence="1">
    <location>
        <begin position="82"/>
        <end position="208"/>
    </location>
</feature>
<keyword evidence="5" id="KW-1185">Reference proteome</keyword>
<evidence type="ECO:0000256" key="2">
    <source>
        <dbReference type="SAM" id="SignalP"/>
    </source>
</evidence>
<keyword evidence="2" id="KW-0732">Signal</keyword>
<dbReference type="Proteomes" id="UP000030765">
    <property type="component" value="Unassembled WGS sequence"/>
</dbReference>
<dbReference type="EMBL" id="ATLV01020470">
    <property type="status" value="NOT_ANNOTATED_CDS"/>
    <property type="molecule type" value="Genomic_DNA"/>
</dbReference>
<evidence type="ECO:0000313" key="4">
    <source>
        <dbReference type="EnsemblMetazoa" id="ASIC013276-PA"/>
    </source>
</evidence>
<reference evidence="3 5" key="1">
    <citation type="journal article" date="2014" name="BMC Genomics">
        <title>Genome sequence of Anopheles sinensis provides insight into genetics basis of mosquito competence for malaria parasites.</title>
        <authorList>
            <person name="Zhou D."/>
            <person name="Zhang D."/>
            <person name="Ding G."/>
            <person name="Shi L."/>
            <person name="Hou Q."/>
            <person name="Ye Y."/>
            <person name="Xu Y."/>
            <person name="Zhou H."/>
            <person name="Xiong C."/>
            <person name="Li S."/>
            <person name="Yu J."/>
            <person name="Hong S."/>
            <person name="Yu X."/>
            <person name="Zou P."/>
            <person name="Chen C."/>
            <person name="Chang X."/>
            <person name="Wang W."/>
            <person name="Lv Y."/>
            <person name="Sun Y."/>
            <person name="Ma L."/>
            <person name="Shen B."/>
            <person name="Zhu C."/>
        </authorList>
    </citation>
    <scope>NUCLEOTIDE SEQUENCE [LARGE SCALE GENOMIC DNA]</scope>
</reference>
<feature type="compositionally biased region" description="Low complexity" evidence="1">
    <location>
        <begin position="82"/>
        <end position="103"/>
    </location>
</feature>
<feature type="compositionally biased region" description="Polar residues" evidence="1">
    <location>
        <begin position="191"/>
        <end position="208"/>
    </location>
</feature>
<dbReference type="VEuPathDB" id="VectorBase:ASIC013276"/>
<gene>
    <name evidence="3" type="ORF">ZHAS_00013276</name>
</gene>
<dbReference type="AlphaFoldDB" id="A0A084W534"/>
<evidence type="ECO:0000313" key="5">
    <source>
        <dbReference type="Proteomes" id="UP000030765"/>
    </source>
</evidence>
<accession>A0A084W534</accession>
<feature type="compositionally biased region" description="Polar residues" evidence="1">
    <location>
        <begin position="227"/>
        <end position="239"/>
    </location>
</feature>
<feature type="compositionally biased region" description="Basic and acidic residues" evidence="1">
    <location>
        <begin position="385"/>
        <end position="401"/>
    </location>
</feature>
<dbReference type="EMBL" id="KE525302">
    <property type="protein sequence ID" value="KFB45328.1"/>
    <property type="molecule type" value="Genomic_DNA"/>
</dbReference>
<organism evidence="3">
    <name type="scientific">Anopheles sinensis</name>
    <name type="common">Mosquito</name>
    <dbReference type="NCBI Taxonomy" id="74873"/>
    <lineage>
        <taxon>Eukaryota</taxon>
        <taxon>Metazoa</taxon>
        <taxon>Ecdysozoa</taxon>
        <taxon>Arthropoda</taxon>
        <taxon>Hexapoda</taxon>
        <taxon>Insecta</taxon>
        <taxon>Pterygota</taxon>
        <taxon>Neoptera</taxon>
        <taxon>Endopterygota</taxon>
        <taxon>Diptera</taxon>
        <taxon>Nematocera</taxon>
        <taxon>Culicoidea</taxon>
        <taxon>Culicidae</taxon>
        <taxon>Anophelinae</taxon>
        <taxon>Anopheles</taxon>
    </lineage>
</organism>
<name>A0A084W534_ANOSI</name>